<dbReference type="RefSeq" id="WP_087937589.1">
    <property type="nucleotide sequence ID" value="NZ_FNAC01000001.1"/>
</dbReference>
<gene>
    <name evidence="2" type="ORF">SAMN04488104_1001153</name>
</gene>
<accession>A0A1G6MFK5</accession>
<evidence type="ECO:0000256" key="1">
    <source>
        <dbReference type="SAM" id="Phobius"/>
    </source>
</evidence>
<evidence type="ECO:0000313" key="3">
    <source>
        <dbReference type="Proteomes" id="UP000199060"/>
    </source>
</evidence>
<name>A0A1G6MFK5_9BACT</name>
<keyword evidence="1" id="KW-1133">Transmembrane helix</keyword>
<sequence>MKTTIKNIRKPFILRIFIFVLFLNFGGGANGFRYLSGSTVYAQTSLPGGPETCYGNCRIDPEGDCYINTVDPNGTPIIGICIGMSRDFGLGG</sequence>
<evidence type="ECO:0000313" key="2">
    <source>
        <dbReference type="EMBL" id="SDC54057.1"/>
    </source>
</evidence>
<dbReference type="Proteomes" id="UP000199060">
    <property type="component" value="Unassembled WGS sequence"/>
</dbReference>
<protein>
    <submittedName>
        <fullName evidence="2">Uncharacterized protein</fullName>
    </submittedName>
</protein>
<dbReference type="OrthoDB" id="9925487at2"/>
<organism evidence="2 3">
    <name type="scientific">Algoriphagus faecimaris</name>
    <dbReference type="NCBI Taxonomy" id="686796"/>
    <lineage>
        <taxon>Bacteria</taxon>
        <taxon>Pseudomonadati</taxon>
        <taxon>Bacteroidota</taxon>
        <taxon>Cytophagia</taxon>
        <taxon>Cytophagales</taxon>
        <taxon>Cyclobacteriaceae</taxon>
        <taxon>Algoriphagus</taxon>
    </lineage>
</organism>
<feature type="transmembrane region" description="Helical" evidence="1">
    <location>
        <begin position="12"/>
        <end position="35"/>
    </location>
</feature>
<dbReference type="AlphaFoldDB" id="A0A1G6MFK5"/>
<reference evidence="3" key="1">
    <citation type="submission" date="2016-10" db="EMBL/GenBank/DDBJ databases">
        <authorList>
            <person name="Varghese N."/>
            <person name="Submissions S."/>
        </authorList>
    </citation>
    <scope>NUCLEOTIDE SEQUENCE [LARGE SCALE GENOMIC DNA]</scope>
    <source>
        <strain evidence="3">DSM 23095</strain>
    </source>
</reference>
<keyword evidence="3" id="KW-1185">Reference proteome</keyword>
<dbReference type="EMBL" id="FNAC01000001">
    <property type="protein sequence ID" value="SDC54057.1"/>
    <property type="molecule type" value="Genomic_DNA"/>
</dbReference>
<proteinExistence type="predicted"/>
<keyword evidence="1" id="KW-0472">Membrane</keyword>
<keyword evidence="1" id="KW-0812">Transmembrane</keyword>